<dbReference type="EMBL" id="CCYA01000269">
    <property type="protein sequence ID" value="CEH17981.1"/>
    <property type="molecule type" value="Genomic_DNA"/>
</dbReference>
<feature type="repeat" description="WD" evidence="4">
    <location>
        <begin position="224"/>
        <end position="244"/>
    </location>
</feature>
<proteinExistence type="inferred from homology"/>
<evidence type="ECO:0000256" key="6">
    <source>
        <dbReference type="SAM" id="MobiDB-lite"/>
    </source>
</evidence>
<comment type="subunit">
    <text evidence="5">Component of the RIX1 complex, composed of IPI1, RIX1/IPI2 and IPI3 in a 1:2:2 stoichiometry. The complex interacts (via RIX1) with MDN1 (via its hexameric AAA ATPase ring) and the pre-60S ribosome particles.</text>
</comment>
<reference evidence="8" key="1">
    <citation type="submission" date="2014-09" db="EMBL/GenBank/DDBJ databases">
        <authorList>
            <person name="Sharma Rahul"/>
            <person name="Thines Marco"/>
        </authorList>
    </citation>
    <scope>NUCLEOTIDE SEQUENCE [LARGE SCALE GENOMIC DNA]</scope>
</reference>
<evidence type="ECO:0000256" key="2">
    <source>
        <dbReference type="ARBA" id="ARBA00022574"/>
    </source>
</evidence>
<dbReference type="InterPro" id="IPR036322">
    <property type="entry name" value="WD40_repeat_dom_sf"/>
</dbReference>
<dbReference type="InterPro" id="IPR015943">
    <property type="entry name" value="WD40/YVTN_repeat-like_dom_sf"/>
</dbReference>
<evidence type="ECO:0000256" key="5">
    <source>
        <dbReference type="RuleBase" id="RU369067"/>
    </source>
</evidence>
<dbReference type="SMART" id="SM00320">
    <property type="entry name" value="WD40"/>
    <property type="match status" value="3"/>
</dbReference>
<dbReference type="PANTHER" id="PTHR18763:SF0">
    <property type="entry name" value="WD REPEAT-CONTAINING PROTEIN 18"/>
    <property type="match status" value="1"/>
</dbReference>
<keyword evidence="3" id="KW-0677">Repeat</keyword>
<keyword evidence="8" id="KW-1185">Reference proteome</keyword>
<dbReference type="Gene3D" id="2.130.10.10">
    <property type="entry name" value="YVTN repeat-like/Quinoprotein amine dehydrogenase"/>
    <property type="match status" value="2"/>
</dbReference>
<feature type="region of interest" description="Disordered" evidence="6">
    <location>
        <begin position="506"/>
        <end position="530"/>
    </location>
</feature>
<dbReference type="GO" id="GO:0120330">
    <property type="term" value="C:rixosome complex"/>
    <property type="evidence" value="ECO:0007669"/>
    <property type="project" value="UniProtKB-UniRule"/>
</dbReference>
<evidence type="ECO:0000313" key="8">
    <source>
        <dbReference type="Proteomes" id="UP000054845"/>
    </source>
</evidence>
<dbReference type="Pfam" id="PF00400">
    <property type="entry name" value="WD40"/>
    <property type="match status" value="1"/>
</dbReference>
<organism evidence="7 8">
    <name type="scientific">Ceraceosorus bombacis</name>
    <dbReference type="NCBI Taxonomy" id="401625"/>
    <lineage>
        <taxon>Eukaryota</taxon>
        <taxon>Fungi</taxon>
        <taxon>Dikarya</taxon>
        <taxon>Basidiomycota</taxon>
        <taxon>Ustilaginomycotina</taxon>
        <taxon>Exobasidiomycetes</taxon>
        <taxon>Ceraceosorales</taxon>
        <taxon>Ceraceosoraceae</taxon>
        <taxon>Ceraceosorus</taxon>
    </lineage>
</organism>
<evidence type="ECO:0000256" key="1">
    <source>
        <dbReference type="ARBA" id="ARBA00010143"/>
    </source>
</evidence>
<keyword evidence="2 4" id="KW-0853">WD repeat</keyword>
<keyword evidence="5" id="KW-0698">rRNA processing</keyword>
<dbReference type="SUPFAM" id="SSF50978">
    <property type="entry name" value="WD40 repeat-like"/>
    <property type="match status" value="1"/>
</dbReference>
<comment type="function">
    <text evidence="5">Component of the RIX1 complex required for processing of ITS2 sequences from 35S pre-rRNA.</text>
</comment>
<dbReference type="GO" id="GO:0006364">
    <property type="term" value="P:rRNA processing"/>
    <property type="evidence" value="ECO:0007669"/>
    <property type="project" value="UniProtKB-UniRule"/>
</dbReference>
<dbReference type="STRING" id="401625.A0A0P1BMA6"/>
<evidence type="ECO:0000313" key="7">
    <source>
        <dbReference type="EMBL" id="CEH17981.1"/>
    </source>
</evidence>
<keyword evidence="5" id="KW-0539">Nucleus</keyword>
<dbReference type="PROSITE" id="PS50082">
    <property type="entry name" value="WD_REPEATS_2"/>
    <property type="match status" value="1"/>
</dbReference>
<protein>
    <recommendedName>
        <fullName evidence="5">Pre-rRNA-processing protein IPI3</fullName>
    </recommendedName>
</protein>
<dbReference type="AlphaFoldDB" id="A0A0P1BMA6"/>
<dbReference type="InterPro" id="IPR001680">
    <property type="entry name" value="WD40_rpt"/>
</dbReference>
<dbReference type="GO" id="GO:0005656">
    <property type="term" value="C:nuclear pre-replicative complex"/>
    <property type="evidence" value="ECO:0007669"/>
    <property type="project" value="TreeGrafter"/>
</dbReference>
<dbReference type="PANTHER" id="PTHR18763">
    <property type="entry name" value="WD-REPEAT PROTEIN 18"/>
    <property type="match status" value="1"/>
</dbReference>
<comment type="subcellular location">
    <subcellularLocation>
        <location evidence="5">Nucleus</location>
    </subcellularLocation>
</comment>
<dbReference type="Proteomes" id="UP000054845">
    <property type="component" value="Unassembled WGS sequence"/>
</dbReference>
<dbReference type="GO" id="GO:0006261">
    <property type="term" value="P:DNA-templated DNA replication"/>
    <property type="evidence" value="ECO:0007669"/>
    <property type="project" value="TreeGrafter"/>
</dbReference>
<dbReference type="OrthoDB" id="756370at2759"/>
<evidence type="ECO:0000256" key="3">
    <source>
        <dbReference type="ARBA" id="ARBA00022737"/>
    </source>
</evidence>
<name>A0A0P1BMA6_9BASI</name>
<accession>A0A0P1BMA6</accession>
<dbReference type="InterPro" id="IPR045227">
    <property type="entry name" value="WDR18/Ipi3/RID3"/>
</dbReference>
<comment type="similarity">
    <text evidence="1 5">Belongs to the WD repeat IPI3/WDR18 family.</text>
</comment>
<evidence type="ECO:0000256" key="4">
    <source>
        <dbReference type="PROSITE-ProRule" id="PRU00221"/>
    </source>
</evidence>
<sequence length="530" mass="54968">MARSYDAPSLPQQLICYTLTPPPSTAASSSSSSSTASTASTAAPSVLSIIDLAVANPHSALLSLRTPVPSPRNGTLTLLSPSASASSATLLHADAHRGLVHAHRLNAPSLQARLMPPAPIACLCASPDGSYLAASSALDGQLWIWSTLTSSSRSAASAATSASELEVELVASWQAAYRPIDCITCLLAKPSEPSPYALLTDHALPVTSIAAAGVTGAMTGRMWSASKDGTIKTWSLKTRKLVSTHILPYPAHFIVVDPTARFIFAAASSAPSGGAGLVLKVDLISPSSGWTEGPIAHTNGDSGDGHAASTTQVQVGGTPTAMTLSPCGTLLLVGTTNTTLSIIDIHTFQVLRNVDLSPEVHAQTTSASSSSSTAKRHVSNLVCLARPNGSVGTSAGSATADHKKRRMDRLGRGLGDQCGELHFALHGSQRAGQLRAFLTPPSRILSRPEPVRLTKDAEKALQPSVAQISSTDKQMLEAQMQEIASLRAQLEKATKVNEELWKVAVEGTAGANGGNVPGKASTSKSKRRKQ</sequence>